<dbReference type="PANTHER" id="PTHR42067:SF1">
    <property type="entry name" value="MITOTIC APPARATUS PROTEIN P62"/>
    <property type="match status" value="1"/>
</dbReference>
<feature type="coiled-coil region" evidence="1">
    <location>
        <begin position="140"/>
        <end position="184"/>
    </location>
</feature>
<reference evidence="4" key="1">
    <citation type="journal article" date="2020" name="Stud. Mycol.">
        <title>101 Dothideomycetes genomes: a test case for predicting lifestyles and emergence of pathogens.</title>
        <authorList>
            <person name="Haridas S."/>
            <person name="Albert R."/>
            <person name="Binder M."/>
            <person name="Bloem J."/>
            <person name="Labutti K."/>
            <person name="Salamov A."/>
            <person name="Andreopoulos B."/>
            <person name="Baker S."/>
            <person name="Barry K."/>
            <person name="Bills G."/>
            <person name="Bluhm B."/>
            <person name="Cannon C."/>
            <person name="Castanera R."/>
            <person name="Culley D."/>
            <person name="Daum C."/>
            <person name="Ezra D."/>
            <person name="Gonzalez J."/>
            <person name="Henrissat B."/>
            <person name="Kuo A."/>
            <person name="Liang C."/>
            <person name="Lipzen A."/>
            <person name="Lutzoni F."/>
            <person name="Magnuson J."/>
            <person name="Mondo S."/>
            <person name="Nolan M."/>
            <person name="Ohm R."/>
            <person name="Pangilinan J."/>
            <person name="Park H.-J."/>
            <person name="Ramirez L."/>
            <person name="Alfaro M."/>
            <person name="Sun H."/>
            <person name="Tritt A."/>
            <person name="Yoshinaga Y."/>
            <person name="Zwiers L.-H."/>
            <person name="Turgeon B."/>
            <person name="Goodwin S."/>
            <person name="Spatafora J."/>
            <person name="Crous P."/>
            <person name="Grigoriev I."/>
        </authorList>
    </citation>
    <scope>NUCLEOTIDE SEQUENCE</scope>
    <source>
        <strain evidence="4">CBS 379.55</strain>
    </source>
</reference>
<dbReference type="PANTHER" id="PTHR42067">
    <property type="entry name" value="YALI0C15378P"/>
    <property type="match status" value="1"/>
</dbReference>
<protein>
    <recommendedName>
        <fullName evidence="3">XRCC4 coiled-coil domain-containing protein</fullName>
    </recommendedName>
</protein>
<dbReference type="InterPro" id="IPR014751">
    <property type="entry name" value="XRCC4-like_C"/>
</dbReference>
<dbReference type="RefSeq" id="XP_033651804.1">
    <property type="nucleotide sequence ID" value="XM_033798839.1"/>
</dbReference>
<dbReference type="Proteomes" id="UP000800097">
    <property type="component" value="Unassembled WGS sequence"/>
</dbReference>
<keyword evidence="5" id="KW-1185">Reference proteome</keyword>
<dbReference type="EMBL" id="ML986504">
    <property type="protein sequence ID" value="KAF2274265.1"/>
    <property type="molecule type" value="Genomic_DNA"/>
</dbReference>
<organism evidence="4 5">
    <name type="scientific">Westerdykella ornata</name>
    <dbReference type="NCBI Taxonomy" id="318751"/>
    <lineage>
        <taxon>Eukaryota</taxon>
        <taxon>Fungi</taxon>
        <taxon>Dikarya</taxon>
        <taxon>Ascomycota</taxon>
        <taxon>Pezizomycotina</taxon>
        <taxon>Dothideomycetes</taxon>
        <taxon>Pleosporomycetidae</taxon>
        <taxon>Pleosporales</taxon>
        <taxon>Sporormiaceae</taxon>
        <taxon>Westerdykella</taxon>
    </lineage>
</organism>
<evidence type="ECO:0000313" key="4">
    <source>
        <dbReference type="EMBL" id="KAF2274265.1"/>
    </source>
</evidence>
<name>A0A6A6JDB8_WESOR</name>
<keyword evidence="1" id="KW-0175">Coiled coil</keyword>
<evidence type="ECO:0000256" key="2">
    <source>
        <dbReference type="SAM" id="MobiDB-lite"/>
    </source>
</evidence>
<dbReference type="GeneID" id="54552014"/>
<proteinExistence type="predicted"/>
<dbReference type="OrthoDB" id="8064436at2759"/>
<feature type="domain" description="XRCC4 coiled-coil" evidence="3">
    <location>
        <begin position="139"/>
        <end position="202"/>
    </location>
</feature>
<dbReference type="Gene3D" id="1.20.5.370">
    <property type="match status" value="1"/>
</dbReference>
<accession>A0A6A6JDB8</accession>
<evidence type="ECO:0000256" key="1">
    <source>
        <dbReference type="SAM" id="Coils"/>
    </source>
</evidence>
<gene>
    <name evidence="4" type="ORF">EI97DRAFT_435358</name>
</gene>
<sequence length="355" mass="39302">MAGGDTHIISIPAATQGQPGFVIEVKQTGEDPLDVRLVGSEGEYCYVTKLKKRNIGALKHKASTDEWEAIVSHFLLQKPLGKKQEDLLQNVRIEYTLTKDQVHVTLRRDVQGIKVTLGEIVLARTEEEEIDPIAWAYASSKAHNEALKEIERLKSMLEDKSAAMEKLNAQLDDFIKTKQETETAMLQQFMVLLNEKKRKIRDQARLLAGAKVDKATAAAVKSARETTKPRRAGQSRASKRKATAPEEDVSVESDSAQMEIDESKAEEQDDASGPEAETPDRSTDDETEDEEDTAVAAAKPEVKTVRSESASTSATPSSKTEPPPRRELPFLRNKATRKQPSPPAPDDDETEDDEL</sequence>
<dbReference type="SUPFAM" id="SSF58022">
    <property type="entry name" value="XRCC4, C-terminal oligomerization domain"/>
    <property type="match status" value="1"/>
</dbReference>
<feature type="compositionally biased region" description="Low complexity" evidence="2">
    <location>
        <begin position="307"/>
        <end position="320"/>
    </location>
</feature>
<evidence type="ECO:0000259" key="3">
    <source>
        <dbReference type="Pfam" id="PF21924"/>
    </source>
</evidence>
<feature type="compositionally biased region" description="Acidic residues" evidence="2">
    <location>
        <begin position="345"/>
        <end position="355"/>
    </location>
</feature>
<feature type="region of interest" description="Disordered" evidence="2">
    <location>
        <begin position="215"/>
        <end position="355"/>
    </location>
</feature>
<evidence type="ECO:0000313" key="5">
    <source>
        <dbReference type="Proteomes" id="UP000800097"/>
    </source>
</evidence>
<feature type="compositionally biased region" description="Basic residues" evidence="2">
    <location>
        <begin position="229"/>
        <end position="242"/>
    </location>
</feature>
<dbReference type="AlphaFoldDB" id="A0A6A6JDB8"/>
<dbReference type="Pfam" id="PF21924">
    <property type="entry name" value="XRCC4_CC"/>
    <property type="match status" value="1"/>
</dbReference>
<dbReference type="InterPro" id="IPR053962">
    <property type="entry name" value="XRCC4_CC"/>
</dbReference>